<accession>A0AAD6CLW5</accession>
<dbReference type="Pfam" id="PF07859">
    <property type="entry name" value="Abhydrolase_3"/>
    <property type="match status" value="1"/>
</dbReference>
<dbReference type="Proteomes" id="UP001220324">
    <property type="component" value="Unassembled WGS sequence"/>
</dbReference>
<evidence type="ECO:0000256" key="2">
    <source>
        <dbReference type="SAM" id="SignalP"/>
    </source>
</evidence>
<dbReference type="PANTHER" id="PTHR48081:SF8">
    <property type="entry name" value="ALPHA_BETA HYDROLASE FOLD-3 DOMAIN-CONTAINING PROTEIN-RELATED"/>
    <property type="match status" value="1"/>
</dbReference>
<dbReference type="InterPro" id="IPR050300">
    <property type="entry name" value="GDXG_lipolytic_enzyme"/>
</dbReference>
<dbReference type="PANTHER" id="PTHR48081">
    <property type="entry name" value="AB HYDROLASE SUPERFAMILY PROTEIN C4A8.06C"/>
    <property type="match status" value="1"/>
</dbReference>
<protein>
    <recommendedName>
        <fullName evidence="3">Alpha/beta hydrolase fold-3 domain-containing protein</fullName>
    </recommendedName>
</protein>
<dbReference type="GO" id="GO:0016787">
    <property type="term" value="F:hydrolase activity"/>
    <property type="evidence" value="ECO:0007669"/>
    <property type="project" value="UniProtKB-KW"/>
</dbReference>
<name>A0AAD6CLW5_9EURO</name>
<dbReference type="AlphaFoldDB" id="A0AAD6CLW5"/>
<comment type="caution">
    <text evidence="4">The sequence shown here is derived from an EMBL/GenBank/DDBJ whole genome shotgun (WGS) entry which is preliminary data.</text>
</comment>
<gene>
    <name evidence="4" type="ORF">N7494_012559</name>
</gene>
<dbReference type="GO" id="GO:0072330">
    <property type="term" value="P:monocarboxylic acid biosynthetic process"/>
    <property type="evidence" value="ECO:0007669"/>
    <property type="project" value="UniProtKB-ARBA"/>
</dbReference>
<dbReference type="EMBL" id="JAQIZZ010000008">
    <property type="protein sequence ID" value="KAJ5525909.1"/>
    <property type="molecule type" value="Genomic_DNA"/>
</dbReference>
<evidence type="ECO:0000259" key="3">
    <source>
        <dbReference type="Pfam" id="PF07859"/>
    </source>
</evidence>
<keyword evidence="2" id="KW-0732">Signal</keyword>
<proteinExistence type="predicted"/>
<reference evidence="4 5" key="1">
    <citation type="journal article" date="2023" name="IMA Fungus">
        <title>Comparative genomic study of the Penicillium genus elucidates a diverse pangenome and 15 lateral gene transfer events.</title>
        <authorList>
            <person name="Petersen C."/>
            <person name="Sorensen T."/>
            <person name="Nielsen M.R."/>
            <person name="Sondergaard T.E."/>
            <person name="Sorensen J.L."/>
            <person name="Fitzpatrick D.A."/>
            <person name="Frisvad J.C."/>
            <person name="Nielsen K.L."/>
        </authorList>
    </citation>
    <scope>NUCLEOTIDE SEQUENCE [LARGE SCALE GENOMIC DNA]</scope>
    <source>
        <strain evidence="4 5">IBT 35679</strain>
    </source>
</reference>
<keyword evidence="1" id="KW-0378">Hydrolase</keyword>
<sequence>MSLFRYLYLRLAVLILRGLVKLRANINPSYDYIQHIPSRDSGRNIIAHAYYQPRSESENYKPSPVLINFFGCGYTLPLHGNSSQFCREISQKTGCIVLDVSYRLAPENPFPAQLHDAEDVIKWVLAHPDKFDPSQISVSGFSSGGNLALSIVSSKFTTEVFHSVIAFYPGVESYRDPGTLVAPQPGGRPMPPFILRVFFGCWIPDGVDMRDPRISPGLADAERFPRNVLIITAGYDSLAEEAERLAEKLRVDPGRNVVAERMDRCNHGWDMKAVPGTRDWDLRCKAYDMAVEMIGTENLREGRRSSS</sequence>
<evidence type="ECO:0000256" key="1">
    <source>
        <dbReference type="ARBA" id="ARBA00022801"/>
    </source>
</evidence>
<feature type="signal peptide" evidence="2">
    <location>
        <begin position="1"/>
        <end position="24"/>
    </location>
</feature>
<keyword evidence="5" id="KW-1185">Reference proteome</keyword>
<dbReference type="GO" id="GO:0017000">
    <property type="term" value="P:antibiotic biosynthetic process"/>
    <property type="evidence" value="ECO:0007669"/>
    <property type="project" value="UniProtKB-ARBA"/>
</dbReference>
<evidence type="ECO:0000313" key="5">
    <source>
        <dbReference type="Proteomes" id="UP001220324"/>
    </source>
</evidence>
<evidence type="ECO:0000313" key="4">
    <source>
        <dbReference type="EMBL" id="KAJ5525909.1"/>
    </source>
</evidence>
<dbReference type="InterPro" id="IPR029058">
    <property type="entry name" value="AB_hydrolase_fold"/>
</dbReference>
<dbReference type="SUPFAM" id="SSF53474">
    <property type="entry name" value="alpha/beta-Hydrolases"/>
    <property type="match status" value="1"/>
</dbReference>
<dbReference type="InterPro" id="IPR013094">
    <property type="entry name" value="AB_hydrolase_3"/>
</dbReference>
<dbReference type="Gene3D" id="3.40.50.1820">
    <property type="entry name" value="alpha/beta hydrolase"/>
    <property type="match status" value="1"/>
</dbReference>
<feature type="chain" id="PRO_5041909779" description="Alpha/beta hydrolase fold-3 domain-containing protein" evidence="2">
    <location>
        <begin position="25"/>
        <end position="307"/>
    </location>
</feature>
<organism evidence="4 5">
    <name type="scientific">Penicillium frequentans</name>
    <dbReference type="NCBI Taxonomy" id="3151616"/>
    <lineage>
        <taxon>Eukaryota</taxon>
        <taxon>Fungi</taxon>
        <taxon>Dikarya</taxon>
        <taxon>Ascomycota</taxon>
        <taxon>Pezizomycotina</taxon>
        <taxon>Eurotiomycetes</taxon>
        <taxon>Eurotiomycetidae</taxon>
        <taxon>Eurotiales</taxon>
        <taxon>Aspergillaceae</taxon>
        <taxon>Penicillium</taxon>
    </lineage>
</organism>
<feature type="domain" description="Alpha/beta hydrolase fold-3" evidence="3">
    <location>
        <begin position="67"/>
        <end position="269"/>
    </location>
</feature>